<dbReference type="Gene3D" id="2.102.10.10">
    <property type="entry name" value="Rieske [2Fe-2S] iron-sulphur domain"/>
    <property type="match status" value="1"/>
</dbReference>
<gene>
    <name evidence="23" type="ORF">BST30_12600</name>
    <name evidence="22" type="ORF">MMAN_41010</name>
</gene>
<keyword evidence="25" id="KW-1185">Reference proteome</keyword>
<protein>
    <recommendedName>
        <fullName evidence="16">cholesterol 7-desaturase</fullName>
        <ecNumber evidence="16">1.14.19.21</ecNumber>
    </recommendedName>
    <alternativeName>
        <fullName evidence="17">Rieske-type oxygenase</fullName>
    </alternativeName>
</protein>
<dbReference type="Gene3D" id="3.90.380.10">
    <property type="entry name" value="Naphthalene 1,2-dioxygenase Alpha Subunit, Chain A, domain 1"/>
    <property type="match status" value="1"/>
</dbReference>
<dbReference type="GO" id="GO:0016042">
    <property type="term" value="P:lipid catabolic process"/>
    <property type="evidence" value="ECO:0007669"/>
    <property type="project" value="UniProtKB-KW"/>
</dbReference>
<dbReference type="GO" id="GO:0005737">
    <property type="term" value="C:cytoplasm"/>
    <property type="evidence" value="ECO:0007669"/>
    <property type="project" value="TreeGrafter"/>
</dbReference>
<dbReference type="STRING" id="560555.BST30_12600"/>
<evidence type="ECO:0000256" key="14">
    <source>
        <dbReference type="ARBA" id="ARBA00025712"/>
    </source>
</evidence>
<evidence type="ECO:0000256" key="5">
    <source>
        <dbReference type="ARBA" id="ARBA00022714"/>
    </source>
</evidence>
<dbReference type="PROSITE" id="PS51296">
    <property type="entry name" value="RIESKE"/>
    <property type="match status" value="1"/>
</dbReference>
<evidence type="ECO:0000313" key="25">
    <source>
        <dbReference type="Proteomes" id="UP000465812"/>
    </source>
</evidence>
<keyword evidence="6" id="KW-0479">Metal-binding</keyword>
<sequence>MRCVSELPTMQPTGWFQVGWSSDLAVGAVKPLHYFGTELVAFRDLDGAVHVLDAHCQHLGANLSVGGCVVEDGIQCPFHGWVWDGNGRNVRIPYEQRPNRGRRVRAWPVSEINECIYLWHDVQRRDPLWQLPHALEALGEHVSSRCYRAVGSQERALFPGIHVHPQIVAENGVDPHHFQFVHRTPISPVVLTEHVTEEAWHAKVGFGRRWVNGVDRPGDTHNTIEIRWSGIGVSFNGEHTADGVRVIAICTTPVDDATSDIFATYWISEGENYDERLRVAKMALPDDIKIWDHQQYLDKPGLAPSEAAGFQRLRRWARGFYPEPDVLTANK</sequence>
<dbReference type="InterPro" id="IPR017941">
    <property type="entry name" value="Rieske_2Fe-2S"/>
</dbReference>
<dbReference type="GO" id="GO:0004497">
    <property type="term" value="F:monooxygenase activity"/>
    <property type="evidence" value="ECO:0007669"/>
    <property type="project" value="UniProtKB-ARBA"/>
</dbReference>
<keyword evidence="11" id="KW-0411">Iron-sulfur</keyword>
<dbReference type="SUPFAM" id="SSF50022">
    <property type="entry name" value="ISP domain"/>
    <property type="match status" value="1"/>
</dbReference>
<organism evidence="23 24">
    <name type="scientific">Mycobacterium mantenii</name>
    <dbReference type="NCBI Taxonomy" id="560555"/>
    <lineage>
        <taxon>Bacteria</taxon>
        <taxon>Bacillati</taxon>
        <taxon>Actinomycetota</taxon>
        <taxon>Actinomycetes</taxon>
        <taxon>Mycobacteriales</taxon>
        <taxon>Mycobacteriaceae</taxon>
        <taxon>Mycobacterium</taxon>
        <taxon>Mycobacterium avium complex (MAC)</taxon>
    </lineage>
</organism>
<dbReference type="Proteomes" id="UP000192760">
    <property type="component" value="Unassembled WGS sequence"/>
</dbReference>
<evidence type="ECO:0000256" key="12">
    <source>
        <dbReference type="ARBA" id="ARBA00023136"/>
    </source>
</evidence>
<evidence type="ECO:0000256" key="3">
    <source>
        <dbReference type="ARBA" id="ARBA00004972"/>
    </source>
</evidence>
<evidence type="ECO:0000256" key="19">
    <source>
        <dbReference type="ARBA" id="ARBA00047853"/>
    </source>
</evidence>
<evidence type="ECO:0000313" key="24">
    <source>
        <dbReference type="Proteomes" id="UP000192760"/>
    </source>
</evidence>
<evidence type="ECO:0000256" key="18">
    <source>
        <dbReference type="ARBA" id="ARBA00046982"/>
    </source>
</evidence>
<evidence type="ECO:0000256" key="10">
    <source>
        <dbReference type="ARBA" id="ARBA00023004"/>
    </source>
</evidence>
<name>A0A1X0FW79_MYCNT</name>
<comment type="subunit">
    <text evidence="18">Homotrimer. The two-component system 3-ketosteroid-9-alpha-monooxygenase is composed of an oxygenase component KshA and a reductase component KshB.</text>
</comment>
<comment type="similarity">
    <text evidence="15">Belongs to the cholesterol 7-desaturase family.</text>
</comment>
<evidence type="ECO:0000256" key="4">
    <source>
        <dbReference type="ARBA" id="ARBA00022692"/>
    </source>
</evidence>
<dbReference type="GO" id="GO:0008203">
    <property type="term" value="P:cholesterol metabolic process"/>
    <property type="evidence" value="ECO:0007669"/>
    <property type="project" value="InterPro"/>
</dbReference>
<dbReference type="PANTHER" id="PTHR21266:SF32">
    <property type="entry name" value="CHOLESTEROL 7-DESATURASE NVD"/>
    <property type="match status" value="1"/>
</dbReference>
<dbReference type="AlphaFoldDB" id="A0A1X0FW79"/>
<dbReference type="GO" id="GO:0046872">
    <property type="term" value="F:metal ion binding"/>
    <property type="evidence" value="ECO:0007669"/>
    <property type="project" value="UniProtKB-KW"/>
</dbReference>
<evidence type="ECO:0000259" key="21">
    <source>
        <dbReference type="PROSITE" id="PS51296"/>
    </source>
</evidence>
<comment type="subcellular location">
    <subcellularLocation>
        <location evidence="2">Membrane</location>
    </subcellularLocation>
</comment>
<dbReference type="InterPro" id="IPR050584">
    <property type="entry name" value="Cholesterol_7-desaturase"/>
</dbReference>
<dbReference type="InterPro" id="IPR036922">
    <property type="entry name" value="Rieske_2Fe-2S_sf"/>
</dbReference>
<comment type="catalytic activity">
    <reaction evidence="19">
        <text>cholesterol + NADH + O2 + H(+) = 7-dehydrocholesterol + NAD(+) + 2 H2O</text>
        <dbReference type="Rhea" id="RHEA:51644"/>
        <dbReference type="ChEBI" id="CHEBI:15377"/>
        <dbReference type="ChEBI" id="CHEBI:15378"/>
        <dbReference type="ChEBI" id="CHEBI:15379"/>
        <dbReference type="ChEBI" id="CHEBI:16113"/>
        <dbReference type="ChEBI" id="CHEBI:17759"/>
        <dbReference type="ChEBI" id="CHEBI:57540"/>
        <dbReference type="ChEBI" id="CHEBI:57945"/>
        <dbReference type="EC" id="1.14.19.21"/>
    </reaction>
    <physiologicalReaction direction="left-to-right" evidence="19">
        <dbReference type="Rhea" id="RHEA:51645"/>
    </physiologicalReaction>
</comment>
<dbReference type="GO" id="GO:0170056">
    <property type="term" value="F:cholesterol 7-desaturase [NAD(P)H] activity"/>
    <property type="evidence" value="ECO:0007669"/>
    <property type="project" value="UniProtKB-EC"/>
</dbReference>
<dbReference type="Proteomes" id="UP000465812">
    <property type="component" value="Chromosome"/>
</dbReference>
<dbReference type="Pfam" id="PF19298">
    <property type="entry name" value="KshA_C"/>
    <property type="match status" value="1"/>
</dbReference>
<keyword evidence="9" id="KW-0560">Oxidoreductase</keyword>
<keyword evidence="10" id="KW-0408">Iron</keyword>
<comment type="pathway">
    <text evidence="3">Hormone biosynthesis.</text>
</comment>
<evidence type="ECO:0000256" key="9">
    <source>
        <dbReference type="ARBA" id="ARBA00023002"/>
    </source>
</evidence>
<evidence type="ECO:0000256" key="20">
    <source>
        <dbReference type="ARBA" id="ARBA00049548"/>
    </source>
</evidence>
<comment type="cofactor">
    <cofactor evidence="1">
        <name>Fe cation</name>
        <dbReference type="ChEBI" id="CHEBI:24875"/>
    </cofactor>
</comment>
<keyword evidence="13" id="KW-0753">Steroid metabolism</keyword>
<comment type="catalytic activity">
    <reaction evidence="20">
        <text>cholesterol + NADPH + O2 + H(+) = 7-dehydrocholesterol + NADP(+) + 2 H2O</text>
        <dbReference type="Rhea" id="RHEA:45024"/>
        <dbReference type="ChEBI" id="CHEBI:15377"/>
        <dbReference type="ChEBI" id="CHEBI:15378"/>
        <dbReference type="ChEBI" id="CHEBI:15379"/>
        <dbReference type="ChEBI" id="CHEBI:16113"/>
        <dbReference type="ChEBI" id="CHEBI:17759"/>
        <dbReference type="ChEBI" id="CHEBI:57783"/>
        <dbReference type="ChEBI" id="CHEBI:58349"/>
        <dbReference type="EC" id="1.14.19.21"/>
    </reaction>
    <physiologicalReaction direction="left-to-right" evidence="20">
        <dbReference type="Rhea" id="RHEA:45025"/>
    </physiologicalReaction>
</comment>
<evidence type="ECO:0000256" key="7">
    <source>
        <dbReference type="ARBA" id="ARBA00022963"/>
    </source>
</evidence>
<feature type="domain" description="Rieske" evidence="21">
    <location>
        <begin position="16"/>
        <end position="118"/>
    </location>
</feature>
<evidence type="ECO:0000313" key="22">
    <source>
        <dbReference type="EMBL" id="BBY39967.1"/>
    </source>
</evidence>
<keyword evidence="13" id="KW-0443">Lipid metabolism</keyword>
<comment type="pathway">
    <text evidence="14">Steroid hormone biosynthesis; dafachronic acid biosynthesis.</text>
</comment>
<keyword evidence="12" id="KW-0472">Membrane</keyword>
<dbReference type="InterPro" id="IPR045605">
    <property type="entry name" value="KshA-like_C"/>
</dbReference>
<evidence type="ECO:0000256" key="2">
    <source>
        <dbReference type="ARBA" id="ARBA00004370"/>
    </source>
</evidence>
<dbReference type="GO" id="GO:0051537">
    <property type="term" value="F:2 iron, 2 sulfur cluster binding"/>
    <property type="evidence" value="ECO:0007669"/>
    <property type="project" value="UniProtKB-KW"/>
</dbReference>
<evidence type="ECO:0000256" key="6">
    <source>
        <dbReference type="ARBA" id="ARBA00022723"/>
    </source>
</evidence>
<evidence type="ECO:0000256" key="15">
    <source>
        <dbReference type="ARBA" id="ARBA00025729"/>
    </source>
</evidence>
<evidence type="ECO:0000256" key="1">
    <source>
        <dbReference type="ARBA" id="ARBA00001962"/>
    </source>
</evidence>
<keyword evidence="8" id="KW-1133">Transmembrane helix</keyword>
<accession>A0A1X0FW79</accession>
<keyword evidence="4" id="KW-0812">Transmembrane</keyword>
<dbReference type="EC" id="1.14.19.21" evidence="16"/>
<dbReference type="Pfam" id="PF00355">
    <property type="entry name" value="Rieske"/>
    <property type="match status" value="1"/>
</dbReference>
<keyword evidence="7" id="KW-0442">Lipid degradation</keyword>
<dbReference type="EMBL" id="AP022590">
    <property type="protein sequence ID" value="BBY39967.1"/>
    <property type="molecule type" value="Genomic_DNA"/>
</dbReference>
<evidence type="ECO:0000313" key="23">
    <source>
        <dbReference type="EMBL" id="ORB06064.1"/>
    </source>
</evidence>
<reference evidence="22 25" key="2">
    <citation type="journal article" date="2019" name="Emerg. Microbes Infect.">
        <title>Comprehensive subspecies identification of 175 nontuberculous mycobacteria species based on 7547 genomic profiles.</title>
        <authorList>
            <person name="Matsumoto Y."/>
            <person name="Kinjo T."/>
            <person name="Motooka D."/>
            <person name="Nabeya D."/>
            <person name="Jung N."/>
            <person name="Uechi K."/>
            <person name="Horii T."/>
            <person name="Iida T."/>
            <person name="Fujita J."/>
            <person name="Nakamura S."/>
        </authorList>
    </citation>
    <scope>NUCLEOTIDE SEQUENCE [LARGE SCALE GENOMIC DNA]</scope>
    <source>
        <strain evidence="22 25">JCM 18113</strain>
    </source>
</reference>
<evidence type="ECO:0000256" key="17">
    <source>
        <dbReference type="ARBA" id="ARBA00030944"/>
    </source>
</evidence>
<evidence type="ECO:0000256" key="16">
    <source>
        <dbReference type="ARBA" id="ARBA00026095"/>
    </source>
</evidence>
<reference evidence="23 24" key="1">
    <citation type="submission" date="2017-02" db="EMBL/GenBank/DDBJ databases">
        <title>The new phylogeny of genus Mycobacterium.</title>
        <authorList>
            <person name="Tortoli E."/>
            <person name="Trovato A."/>
            <person name="Cirillo D.M."/>
        </authorList>
    </citation>
    <scope>NUCLEOTIDE SEQUENCE [LARGE SCALE GENOMIC DNA]</scope>
    <source>
        <strain evidence="23 24">DSM 45255</strain>
    </source>
</reference>
<keyword evidence="5" id="KW-0001">2Fe-2S</keyword>
<evidence type="ECO:0000256" key="8">
    <source>
        <dbReference type="ARBA" id="ARBA00022989"/>
    </source>
</evidence>
<dbReference type="SUPFAM" id="SSF55961">
    <property type="entry name" value="Bet v1-like"/>
    <property type="match status" value="1"/>
</dbReference>
<dbReference type="GO" id="GO:0016020">
    <property type="term" value="C:membrane"/>
    <property type="evidence" value="ECO:0007669"/>
    <property type="project" value="UniProtKB-SubCell"/>
</dbReference>
<evidence type="ECO:0000256" key="11">
    <source>
        <dbReference type="ARBA" id="ARBA00023014"/>
    </source>
</evidence>
<reference evidence="22" key="3">
    <citation type="submission" date="2020-02" db="EMBL/GenBank/DDBJ databases">
        <authorList>
            <person name="Matsumoto Y."/>
            <person name="Kinjo T."/>
            <person name="Motooka D."/>
            <person name="Nabeya D."/>
            <person name="Jung N."/>
            <person name="Uechi K."/>
            <person name="Horii T."/>
            <person name="Iida T."/>
            <person name="Fujita J."/>
            <person name="Nakamura S."/>
        </authorList>
    </citation>
    <scope>NUCLEOTIDE SEQUENCE</scope>
    <source>
        <strain evidence="22">JCM 18113</strain>
    </source>
</reference>
<dbReference type="PANTHER" id="PTHR21266">
    <property type="entry name" value="IRON-SULFUR DOMAIN CONTAINING PROTEIN"/>
    <property type="match status" value="1"/>
</dbReference>
<dbReference type="EMBL" id="MVHW01000011">
    <property type="protein sequence ID" value="ORB06064.1"/>
    <property type="molecule type" value="Genomic_DNA"/>
</dbReference>
<evidence type="ECO:0000256" key="13">
    <source>
        <dbReference type="ARBA" id="ARBA00023221"/>
    </source>
</evidence>
<proteinExistence type="inferred from homology"/>